<dbReference type="Proteomes" id="UP000331127">
    <property type="component" value="Unassembled WGS sequence"/>
</dbReference>
<sequence length="111" mass="11964">MEPSGFEPLTSCLQSKDHGRPVCGLMCAELRERPANIQTRPAVSAPVVTHFVTHAMVMVLRCALTESLAARVAPLPVQIQGREWTGGGTTWGGPVCRTRLPVPPPLLPIMI</sequence>
<evidence type="ECO:0000313" key="2">
    <source>
        <dbReference type="Proteomes" id="UP000331127"/>
    </source>
</evidence>
<comment type="caution">
    <text evidence="1">The sequence shown here is derived from an EMBL/GenBank/DDBJ whole genome shotgun (WGS) entry which is preliminary data.</text>
</comment>
<dbReference type="EMBL" id="BLAE01000008">
    <property type="protein sequence ID" value="GES07957.1"/>
    <property type="molecule type" value="Genomic_DNA"/>
</dbReference>
<dbReference type="AlphaFoldDB" id="A0A5M3WFV8"/>
<reference evidence="1 2" key="1">
    <citation type="submission" date="2019-10" db="EMBL/GenBank/DDBJ databases">
        <title>Whole genome shotgun sequence of Acrocarpospora macrocephala NBRC 16266.</title>
        <authorList>
            <person name="Ichikawa N."/>
            <person name="Kimura A."/>
            <person name="Kitahashi Y."/>
            <person name="Komaki H."/>
            <person name="Oguchi A."/>
        </authorList>
    </citation>
    <scope>NUCLEOTIDE SEQUENCE [LARGE SCALE GENOMIC DNA]</scope>
    <source>
        <strain evidence="1 2">NBRC 16266</strain>
    </source>
</reference>
<name>A0A5M3WFV8_9ACTN</name>
<protein>
    <submittedName>
        <fullName evidence="1">Uncharacterized protein</fullName>
    </submittedName>
</protein>
<accession>A0A5M3WFV8</accession>
<keyword evidence="2" id="KW-1185">Reference proteome</keyword>
<organism evidence="1 2">
    <name type="scientific">Acrocarpospora macrocephala</name>
    <dbReference type="NCBI Taxonomy" id="150177"/>
    <lineage>
        <taxon>Bacteria</taxon>
        <taxon>Bacillati</taxon>
        <taxon>Actinomycetota</taxon>
        <taxon>Actinomycetes</taxon>
        <taxon>Streptosporangiales</taxon>
        <taxon>Streptosporangiaceae</taxon>
        <taxon>Acrocarpospora</taxon>
    </lineage>
</organism>
<proteinExistence type="predicted"/>
<gene>
    <name evidence="1" type="ORF">Amac_015520</name>
</gene>
<evidence type="ECO:0000313" key="1">
    <source>
        <dbReference type="EMBL" id="GES07957.1"/>
    </source>
</evidence>